<dbReference type="PANTHER" id="PTHR33116:SF75">
    <property type="entry name" value="RIBONUCLEASE H PROTEIN"/>
    <property type="match status" value="1"/>
</dbReference>
<evidence type="ECO:0000313" key="2">
    <source>
        <dbReference type="EMBL" id="KAK8984569.1"/>
    </source>
</evidence>
<protein>
    <recommendedName>
        <fullName evidence="1">Reverse transcriptase domain-containing protein</fullName>
    </recommendedName>
</protein>
<dbReference type="PROSITE" id="PS50878">
    <property type="entry name" value="RT_POL"/>
    <property type="match status" value="1"/>
</dbReference>
<dbReference type="Proteomes" id="UP001396334">
    <property type="component" value="Unassembled WGS sequence"/>
</dbReference>
<dbReference type="Pfam" id="PF00078">
    <property type="entry name" value="RVT_1"/>
    <property type="match status" value="1"/>
</dbReference>
<gene>
    <name evidence="2" type="ORF">V6N11_047790</name>
</gene>
<keyword evidence="3" id="KW-1185">Reference proteome</keyword>
<dbReference type="InterPro" id="IPR000477">
    <property type="entry name" value="RT_dom"/>
</dbReference>
<dbReference type="InterPro" id="IPR043502">
    <property type="entry name" value="DNA/RNA_pol_sf"/>
</dbReference>
<sequence>MAQITVLVNGSPTERFKISKGLRQGCPLSTLLFNIVGELLNLMLLKAVSIGLFEGFEVGQGDSTVSISHLQFADDLIIFYGNSESHILNVKRVLRVFKLASGLKLNMKKCRLFGINVDEEFLSSMAARISCQVGNFPSDYLGFHLGAKRNSIALWEPLVAKFSARLTSWKSLTLSFGGSIALIKSILSSLPLYFLAMFRMPSAILHRLNSIMGRFLWGGNEDKRRIHWIKWERICNPVAVGGLGIPNIDSTNKAFLDKWIGDRPLKDLFPCIFVVARNQSGSIFEFGSKGPMGSNIEKDWVKWNKSSDGVFSIKSYKTLFAPNSREDFNWKFLIWNGPYKSEGGIWKCIPAATICTIEDRSIISRRLPKHVYWTPPPSRWLKLNVDGSMKDDGSKGGISGVLKDENKSTLLTFSLKIGSGPPIMAETLAIKFGWLSFCSSPWVGRLKLVIESDCRVVIEWVKNPNLAPDCFKIWIIGLNKAWVDNDFCLRFIPRHCNTEATLLQKVVQLAITWLLLLLNVCCKGFSCVC</sequence>
<feature type="domain" description="Reverse transcriptase" evidence="1">
    <location>
        <begin position="1"/>
        <end position="145"/>
    </location>
</feature>
<dbReference type="SUPFAM" id="SSF56672">
    <property type="entry name" value="DNA/RNA polymerases"/>
    <property type="match status" value="1"/>
</dbReference>
<dbReference type="InterPro" id="IPR036397">
    <property type="entry name" value="RNaseH_sf"/>
</dbReference>
<reference evidence="2 3" key="1">
    <citation type="journal article" date="2024" name="G3 (Bethesda)">
        <title>Genome assembly of Hibiscus sabdariffa L. provides insights into metabolisms of medicinal natural products.</title>
        <authorList>
            <person name="Kim T."/>
        </authorList>
    </citation>
    <scope>NUCLEOTIDE SEQUENCE [LARGE SCALE GENOMIC DNA]</scope>
    <source>
        <strain evidence="2">TK-2024</strain>
        <tissue evidence="2">Old leaves</tissue>
    </source>
</reference>
<evidence type="ECO:0000313" key="3">
    <source>
        <dbReference type="Proteomes" id="UP001396334"/>
    </source>
</evidence>
<name>A0ABR2P7Z8_9ROSI</name>
<dbReference type="SUPFAM" id="SSF53098">
    <property type="entry name" value="Ribonuclease H-like"/>
    <property type="match status" value="1"/>
</dbReference>
<dbReference type="Gene3D" id="3.30.420.10">
    <property type="entry name" value="Ribonuclease H-like superfamily/Ribonuclease H"/>
    <property type="match status" value="1"/>
</dbReference>
<comment type="caution">
    <text evidence="2">The sequence shown here is derived from an EMBL/GenBank/DDBJ whole genome shotgun (WGS) entry which is preliminary data.</text>
</comment>
<dbReference type="CDD" id="cd06222">
    <property type="entry name" value="RNase_H_like"/>
    <property type="match status" value="1"/>
</dbReference>
<evidence type="ECO:0000259" key="1">
    <source>
        <dbReference type="PROSITE" id="PS50878"/>
    </source>
</evidence>
<dbReference type="InterPro" id="IPR012337">
    <property type="entry name" value="RNaseH-like_sf"/>
</dbReference>
<dbReference type="InterPro" id="IPR002156">
    <property type="entry name" value="RNaseH_domain"/>
</dbReference>
<organism evidence="2 3">
    <name type="scientific">Hibiscus sabdariffa</name>
    <name type="common">roselle</name>
    <dbReference type="NCBI Taxonomy" id="183260"/>
    <lineage>
        <taxon>Eukaryota</taxon>
        <taxon>Viridiplantae</taxon>
        <taxon>Streptophyta</taxon>
        <taxon>Embryophyta</taxon>
        <taxon>Tracheophyta</taxon>
        <taxon>Spermatophyta</taxon>
        <taxon>Magnoliopsida</taxon>
        <taxon>eudicotyledons</taxon>
        <taxon>Gunneridae</taxon>
        <taxon>Pentapetalae</taxon>
        <taxon>rosids</taxon>
        <taxon>malvids</taxon>
        <taxon>Malvales</taxon>
        <taxon>Malvaceae</taxon>
        <taxon>Malvoideae</taxon>
        <taxon>Hibiscus</taxon>
    </lineage>
</organism>
<dbReference type="PANTHER" id="PTHR33116">
    <property type="entry name" value="REVERSE TRANSCRIPTASE ZINC-BINDING DOMAIN-CONTAINING PROTEIN-RELATED-RELATED"/>
    <property type="match status" value="1"/>
</dbReference>
<dbReference type="Pfam" id="PF13456">
    <property type="entry name" value="RVT_3"/>
    <property type="match status" value="1"/>
</dbReference>
<dbReference type="EMBL" id="JBBPBN010000077">
    <property type="protein sequence ID" value="KAK8984569.1"/>
    <property type="molecule type" value="Genomic_DNA"/>
</dbReference>
<proteinExistence type="predicted"/>
<accession>A0ABR2P7Z8</accession>
<dbReference type="InterPro" id="IPR044730">
    <property type="entry name" value="RNase_H-like_dom_plant"/>
</dbReference>